<accession>A0A5M3X2H5</accession>
<dbReference type="EMBL" id="BLAE01000073">
    <property type="protein sequence ID" value="GES15314.1"/>
    <property type="molecule type" value="Genomic_DNA"/>
</dbReference>
<dbReference type="RefSeq" id="WP_155360449.1">
    <property type="nucleotide sequence ID" value="NZ_BAAAHL010000004.1"/>
</dbReference>
<evidence type="ECO:0000313" key="2">
    <source>
        <dbReference type="Proteomes" id="UP000331127"/>
    </source>
</evidence>
<comment type="caution">
    <text evidence="1">The sequence shown here is derived from an EMBL/GenBank/DDBJ whole genome shotgun (WGS) entry which is preliminary data.</text>
</comment>
<dbReference type="InterPro" id="IPR046151">
    <property type="entry name" value="DUF6153"/>
</dbReference>
<organism evidence="1 2">
    <name type="scientific">Acrocarpospora macrocephala</name>
    <dbReference type="NCBI Taxonomy" id="150177"/>
    <lineage>
        <taxon>Bacteria</taxon>
        <taxon>Bacillati</taxon>
        <taxon>Actinomycetota</taxon>
        <taxon>Actinomycetes</taxon>
        <taxon>Streptosporangiales</taxon>
        <taxon>Streptosporangiaceae</taxon>
        <taxon>Acrocarpospora</taxon>
    </lineage>
</organism>
<dbReference type="Proteomes" id="UP000331127">
    <property type="component" value="Unassembled WGS sequence"/>
</dbReference>
<name>A0A5M3X2H5_9ACTN</name>
<protein>
    <submittedName>
        <fullName evidence="1">Uncharacterized protein</fullName>
    </submittedName>
</protein>
<dbReference type="AlphaFoldDB" id="A0A5M3X2H5"/>
<reference evidence="1 2" key="1">
    <citation type="submission" date="2019-10" db="EMBL/GenBank/DDBJ databases">
        <title>Whole genome shotgun sequence of Acrocarpospora macrocephala NBRC 16266.</title>
        <authorList>
            <person name="Ichikawa N."/>
            <person name="Kimura A."/>
            <person name="Kitahashi Y."/>
            <person name="Komaki H."/>
            <person name="Oguchi A."/>
        </authorList>
    </citation>
    <scope>NUCLEOTIDE SEQUENCE [LARGE SCALE GENOMIC DNA]</scope>
    <source>
        <strain evidence="1 2">NBRC 16266</strain>
    </source>
</reference>
<dbReference type="Pfam" id="PF19650">
    <property type="entry name" value="DUF6153"/>
    <property type="match status" value="1"/>
</dbReference>
<gene>
    <name evidence="1" type="ORF">Amac_089110</name>
</gene>
<sequence>MDGQAARRLEASRWLLLLALVLGVLGMHTLGHIDAEHAHAELPPVSEHAVNPHGFLEAPVLAGPPADGISVAGGQVPGPDPTSVCVAVLTVLALLLGLPSTWSRLATGIAAASGTSGPLAARPPPERTALRLARLSVLRI</sequence>
<keyword evidence="2" id="KW-1185">Reference proteome</keyword>
<evidence type="ECO:0000313" key="1">
    <source>
        <dbReference type="EMBL" id="GES15314.1"/>
    </source>
</evidence>
<proteinExistence type="predicted"/>